<evidence type="ECO:0000313" key="2">
    <source>
        <dbReference type="EMBL" id="GAA2501121.1"/>
    </source>
</evidence>
<reference evidence="3" key="1">
    <citation type="journal article" date="2019" name="Int. J. Syst. Evol. Microbiol.">
        <title>The Global Catalogue of Microorganisms (GCM) 10K type strain sequencing project: providing services to taxonomists for standard genome sequencing and annotation.</title>
        <authorList>
            <consortium name="The Broad Institute Genomics Platform"/>
            <consortium name="The Broad Institute Genome Sequencing Center for Infectious Disease"/>
            <person name="Wu L."/>
            <person name="Ma J."/>
        </authorList>
    </citation>
    <scope>NUCLEOTIDE SEQUENCE [LARGE SCALE GENOMIC DNA]</scope>
    <source>
        <strain evidence="3">JCM 6923</strain>
    </source>
</reference>
<protein>
    <submittedName>
        <fullName evidence="2">Uncharacterized protein</fullName>
    </submittedName>
</protein>
<name>A0ABP5ZPD6_9ACTN</name>
<gene>
    <name evidence="2" type="ORF">GCM10010422_58000</name>
</gene>
<evidence type="ECO:0000313" key="3">
    <source>
        <dbReference type="Proteomes" id="UP001501721"/>
    </source>
</evidence>
<dbReference type="Proteomes" id="UP001501721">
    <property type="component" value="Unassembled WGS sequence"/>
</dbReference>
<feature type="region of interest" description="Disordered" evidence="1">
    <location>
        <begin position="35"/>
        <end position="85"/>
    </location>
</feature>
<dbReference type="EMBL" id="BAAATL010000031">
    <property type="protein sequence ID" value="GAA2501121.1"/>
    <property type="molecule type" value="Genomic_DNA"/>
</dbReference>
<organism evidence="2 3">
    <name type="scientific">Streptomyces graminearus</name>
    <dbReference type="NCBI Taxonomy" id="284030"/>
    <lineage>
        <taxon>Bacteria</taxon>
        <taxon>Bacillati</taxon>
        <taxon>Actinomycetota</taxon>
        <taxon>Actinomycetes</taxon>
        <taxon>Kitasatosporales</taxon>
        <taxon>Streptomycetaceae</taxon>
        <taxon>Streptomyces</taxon>
    </lineage>
</organism>
<comment type="caution">
    <text evidence="2">The sequence shown here is derived from an EMBL/GenBank/DDBJ whole genome shotgun (WGS) entry which is preliminary data.</text>
</comment>
<proteinExistence type="predicted"/>
<accession>A0ABP5ZPD6</accession>
<sequence length="113" mass="11616">MAGVKGCSRDLGRMQCDCHTAFMGGRTRVFRLDQAGSGRDAGARGPGLIQMRGPSGRGDGASEDVGGRRLHRGGDGHFGGGADGDDAARGVHGDLGAVTAWRGFVRARRAGHV</sequence>
<keyword evidence="3" id="KW-1185">Reference proteome</keyword>
<evidence type="ECO:0000256" key="1">
    <source>
        <dbReference type="SAM" id="MobiDB-lite"/>
    </source>
</evidence>